<comment type="caution">
    <text evidence="1">The sequence shown here is derived from an EMBL/GenBank/DDBJ whole genome shotgun (WGS) entry which is preliminary data.</text>
</comment>
<sequence length="1096" mass="118963">MFTVKATYRSETRKFTFPEKVLFPTYDELYHQLYRVFPISHNYYFSKLIFSPDASKPSRILIGKEVHSAEEYSTCVAPLRRSWPNALLRFSVFDETPHKAPSIVADVFKMSGNLPPPVPSSAFHGFMSGSTFSGVASEVHPVVLPSHIPPPPIILSSPPFQRIQAPSPMDVDATKNANCGSRSNSSPQSPSYQRAYCCSIEKGKAEIESLLSTFKEDLDRVIQDTFGPNSKHDVAPPSDAGSQVIPPPQSATPSMQPHSPYQPVYISPSTSPSNWCFVCRTNFSGFWYGCVKCSWHAVCPGCFKKSGPTHTFSFGPSHVVEQRSPNGFVPSPSMPLITSLQPETPVAAVLPEPAVLSTPESEPVVHRGIICDKCEKIIVGVRHKCLDCPDYDLCSPCIDSGFAEKHNPFHEFFDIETPGRIFVHTVFSGQGERETSPQEPRRSSPSNTGDTIRRSALHQEVPANHADEPVIHNATCNLCDSRIAGDRYKCVNCPDFDTCSSCFKITAEQHPNHGFVKVQKTEDLMMRNALAGDSMSHYATCDSCNLTICGVRYKCMHPNCPDFDLCSACEALPIPVHPPIHPMLKMKTPDTVVPTVYRVGRTALINSTREAQMEMPDCNAETGLSVRGRPHVRFDLPASLPPSSPTSRSQSPAIQTPVAAADSFPVSVGPPQETHLVPPSPSVEPSNVLSANVTCESPKPSGALSQCDISPPTSVPSLAASATGFTLPPLSLDPTHDVFRELWPRVNQEMKHLVDVTEAQPRLDHESLSTGTIHTDNRPGLDHLNTEAKLVDFEESPLTREALLATPAAPFVAPEMIQRDMTPIVSVNRSLAALLNGYRTPSPATSVTSGPAALHNDCSSTLDADDNQPTDRREPILSSAFVADTTVPDGQIFPPGAEFVKSWRMLNDGADAWPETTELHFVAGESFAPGLNTDLKANVGRVDPGEELDVWTGELKAPDAPGRYVSYWRLSNGKGGSFGSSVWIDVTVAEHHSDDASEHSLASSAVVMPGGAPNRTSAPSVTVDYGQLATPLELSSLDSKPMADATDDGDSDGSSVSLVSIPSSDDDDSAEWQDSRSHVEPLEYVVLYDSNSSEEE</sequence>
<name>A0ACB8BD82_9AGAM</name>
<accession>A0ACB8BD82</accession>
<evidence type="ECO:0000313" key="2">
    <source>
        <dbReference type="Proteomes" id="UP000790709"/>
    </source>
</evidence>
<keyword evidence="2" id="KW-1185">Reference proteome</keyword>
<dbReference type="Proteomes" id="UP000790709">
    <property type="component" value="Unassembled WGS sequence"/>
</dbReference>
<proteinExistence type="predicted"/>
<protein>
    <submittedName>
        <fullName evidence="1">Uncharacterized protein</fullName>
    </submittedName>
</protein>
<gene>
    <name evidence="1" type="ORF">BV22DRAFT_1036572</name>
</gene>
<organism evidence="1 2">
    <name type="scientific">Leucogyrophana mollusca</name>
    <dbReference type="NCBI Taxonomy" id="85980"/>
    <lineage>
        <taxon>Eukaryota</taxon>
        <taxon>Fungi</taxon>
        <taxon>Dikarya</taxon>
        <taxon>Basidiomycota</taxon>
        <taxon>Agaricomycotina</taxon>
        <taxon>Agaricomycetes</taxon>
        <taxon>Agaricomycetidae</taxon>
        <taxon>Boletales</taxon>
        <taxon>Boletales incertae sedis</taxon>
        <taxon>Leucogyrophana</taxon>
    </lineage>
</organism>
<dbReference type="EMBL" id="MU266458">
    <property type="protein sequence ID" value="KAH7923239.1"/>
    <property type="molecule type" value="Genomic_DNA"/>
</dbReference>
<evidence type="ECO:0000313" key="1">
    <source>
        <dbReference type="EMBL" id="KAH7923239.1"/>
    </source>
</evidence>
<reference evidence="1" key="1">
    <citation type="journal article" date="2021" name="New Phytol.">
        <title>Evolutionary innovations through gain and loss of genes in the ectomycorrhizal Boletales.</title>
        <authorList>
            <person name="Wu G."/>
            <person name="Miyauchi S."/>
            <person name="Morin E."/>
            <person name="Kuo A."/>
            <person name="Drula E."/>
            <person name="Varga T."/>
            <person name="Kohler A."/>
            <person name="Feng B."/>
            <person name="Cao Y."/>
            <person name="Lipzen A."/>
            <person name="Daum C."/>
            <person name="Hundley H."/>
            <person name="Pangilinan J."/>
            <person name="Johnson J."/>
            <person name="Barry K."/>
            <person name="LaButti K."/>
            <person name="Ng V."/>
            <person name="Ahrendt S."/>
            <person name="Min B."/>
            <person name="Choi I.G."/>
            <person name="Park H."/>
            <person name="Plett J.M."/>
            <person name="Magnuson J."/>
            <person name="Spatafora J.W."/>
            <person name="Nagy L.G."/>
            <person name="Henrissat B."/>
            <person name="Grigoriev I.V."/>
            <person name="Yang Z.L."/>
            <person name="Xu J."/>
            <person name="Martin F.M."/>
        </authorList>
    </citation>
    <scope>NUCLEOTIDE SEQUENCE</scope>
    <source>
        <strain evidence="1">KUC20120723A-06</strain>
    </source>
</reference>